<dbReference type="AlphaFoldDB" id="A0A7E6EPI4"/>
<keyword evidence="12" id="KW-1185">Reference proteome</keyword>
<dbReference type="EC" id="2.4.1.-" evidence="11"/>
<dbReference type="PANTHER" id="PTHR11214">
    <property type="entry name" value="BETA-1,3-N-ACETYLGLUCOSAMINYLTRANSFERASE"/>
    <property type="match status" value="1"/>
</dbReference>
<keyword evidence="4" id="KW-0808">Transferase</keyword>
<evidence type="ECO:0000256" key="1">
    <source>
        <dbReference type="ARBA" id="ARBA00004323"/>
    </source>
</evidence>
<dbReference type="GO" id="GO:0000139">
    <property type="term" value="C:Golgi membrane"/>
    <property type="evidence" value="ECO:0007669"/>
    <property type="project" value="UniProtKB-SubCell"/>
</dbReference>
<dbReference type="GO" id="GO:0006493">
    <property type="term" value="P:protein O-linked glycosylation"/>
    <property type="evidence" value="ECO:0007669"/>
    <property type="project" value="TreeGrafter"/>
</dbReference>
<comment type="similarity">
    <text evidence="2 11">Belongs to the glycosyltransferase 31 family.</text>
</comment>
<accession>A0A7E6EPI4</accession>
<proteinExistence type="inferred from homology"/>
<keyword evidence="6 11" id="KW-0735">Signal-anchor</keyword>
<dbReference type="GO" id="GO:0016758">
    <property type="term" value="F:hexosyltransferase activity"/>
    <property type="evidence" value="ECO:0007669"/>
    <property type="project" value="InterPro"/>
</dbReference>
<name>A0A7E6EPI4_9MOLL</name>
<feature type="transmembrane region" description="Helical" evidence="11">
    <location>
        <begin position="15"/>
        <end position="37"/>
    </location>
</feature>
<dbReference type="FunFam" id="3.90.550.50:FF:000001">
    <property type="entry name" value="Hexosyltransferase"/>
    <property type="match status" value="1"/>
</dbReference>
<keyword evidence="3 11" id="KW-0328">Glycosyltransferase</keyword>
<dbReference type="InterPro" id="IPR002659">
    <property type="entry name" value="Glyco_trans_31"/>
</dbReference>
<evidence type="ECO:0000256" key="2">
    <source>
        <dbReference type="ARBA" id="ARBA00008661"/>
    </source>
</evidence>
<dbReference type="Gene3D" id="3.90.550.50">
    <property type="match status" value="1"/>
</dbReference>
<evidence type="ECO:0000256" key="4">
    <source>
        <dbReference type="ARBA" id="ARBA00022679"/>
    </source>
</evidence>
<dbReference type="PANTHER" id="PTHR11214:SF314">
    <property type="entry name" value="HEXOSYLTRANSFERASE"/>
    <property type="match status" value="1"/>
</dbReference>
<reference evidence="13" key="1">
    <citation type="submission" date="2025-08" db="UniProtKB">
        <authorList>
            <consortium name="RefSeq"/>
        </authorList>
    </citation>
    <scope>IDENTIFICATION</scope>
</reference>
<evidence type="ECO:0000313" key="12">
    <source>
        <dbReference type="Proteomes" id="UP000515154"/>
    </source>
</evidence>
<evidence type="ECO:0000256" key="5">
    <source>
        <dbReference type="ARBA" id="ARBA00022692"/>
    </source>
</evidence>
<keyword evidence="9 11" id="KW-0472">Membrane</keyword>
<evidence type="ECO:0000313" key="13">
    <source>
        <dbReference type="RefSeq" id="XP_036357249.1"/>
    </source>
</evidence>
<organism evidence="12 13">
    <name type="scientific">Octopus sinensis</name>
    <name type="common">East Asian common octopus</name>
    <dbReference type="NCBI Taxonomy" id="2607531"/>
    <lineage>
        <taxon>Eukaryota</taxon>
        <taxon>Metazoa</taxon>
        <taxon>Spiralia</taxon>
        <taxon>Lophotrochozoa</taxon>
        <taxon>Mollusca</taxon>
        <taxon>Cephalopoda</taxon>
        <taxon>Coleoidea</taxon>
        <taxon>Octopodiformes</taxon>
        <taxon>Octopoda</taxon>
        <taxon>Incirrata</taxon>
        <taxon>Octopodidae</taxon>
        <taxon>Octopus</taxon>
    </lineage>
</organism>
<protein>
    <recommendedName>
        <fullName evidence="11">Hexosyltransferase</fullName>
        <ecNumber evidence="11">2.4.1.-</ecNumber>
    </recommendedName>
</protein>
<evidence type="ECO:0000256" key="9">
    <source>
        <dbReference type="ARBA" id="ARBA00023136"/>
    </source>
</evidence>
<evidence type="ECO:0000256" key="3">
    <source>
        <dbReference type="ARBA" id="ARBA00022676"/>
    </source>
</evidence>
<comment type="subcellular location">
    <subcellularLocation>
        <location evidence="1 11">Golgi apparatus membrane</location>
        <topology evidence="1 11">Single-pass type II membrane protein</topology>
    </subcellularLocation>
</comment>
<keyword evidence="10" id="KW-0325">Glycoprotein</keyword>
<dbReference type="Pfam" id="PF01762">
    <property type="entry name" value="Galactosyl_T"/>
    <property type="match status" value="1"/>
</dbReference>
<evidence type="ECO:0000256" key="7">
    <source>
        <dbReference type="ARBA" id="ARBA00022989"/>
    </source>
</evidence>
<keyword evidence="5 11" id="KW-0812">Transmembrane</keyword>
<gene>
    <name evidence="13" type="primary">LOC115209952</name>
</gene>
<keyword evidence="8 11" id="KW-0333">Golgi apparatus</keyword>
<keyword evidence="7 11" id="KW-1133">Transmembrane helix</keyword>
<evidence type="ECO:0000256" key="11">
    <source>
        <dbReference type="RuleBase" id="RU363063"/>
    </source>
</evidence>
<evidence type="ECO:0000256" key="6">
    <source>
        <dbReference type="ARBA" id="ARBA00022968"/>
    </source>
</evidence>
<sequence length="326" mass="37946">MPFTMPGGVIGKKKILIWMTIFIIAVFVYIILMYQIYPETYMNILSGRLRFLPFSNGFIINQQSYYFSYIHLTNNCSDSVQILVAVCSAPINILRRNTIRETWGQYARNNSNFKMVFFEGVTHSPGVQDDIHEESVKYGDIVQENYIDHYGNLSLKSIAYLRWVSSSCSKVKFVLKTDDDMYINLPLLEKTLMNMKRSRFIMGLLFQHVVPIRDSSSKWYTPMSKYQKNEFPDYMSGTAYLISGDIVPELYAESFNGKRFWLEDVYITGMLANRVNATRINSNMFTIHNRQHTGCAYKNIISGHHVVPRKMKIIYKQLKDVNLVCH</sequence>
<evidence type="ECO:0000256" key="8">
    <source>
        <dbReference type="ARBA" id="ARBA00023034"/>
    </source>
</evidence>
<dbReference type="RefSeq" id="XP_036357249.1">
    <property type="nucleotide sequence ID" value="XM_036501356.1"/>
</dbReference>
<evidence type="ECO:0000256" key="10">
    <source>
        <dbReference type="ARBA" id="ARBA00023180"/>
    </source>
</evidence>
<dbReference type="Proteomes" id="UP000515154">
    <property type="component" value="Linkage group LG3"/>
</dbReference>